<dbReference type="EMBL" id="NWGY01000001">
    <property type="protein sequence ID" value="MDV3662449.1"/>
    <property type="molecule type" value="Genomic_DNA"/>
</dbReference>
<dbReference type="AlphaFoldDB" id="A0AAE4NY58"/>
<proteinExistence type="predicted"/>
<organism evidence="1 2">
    <name type="scientific">Elizabethkingia anophelis</name>
    <dbReference type="NCBI Taxonomy" id="1117645"/>
    <lineage>
        <taxon>Bacteria</taxon>
        <taxon>Pseudomonadati</taxon>
        <taxon>Bacteroidota</taxon>
        <taxon>Flavobacteriia</taxon>
        <taxon>Flavobacteriales</taxon>
        <taxon>Weeksellaceae</taxon>
        <taxon>Elizabethkingia</taxon>
    </lineage>
</organism>
<sequence>MNVFIQKKVIKKLSEDRNTRMELALALGVSERAIWQMADRYTIKETANSSLTKYAVIQFFRDKGLSDDEIFYIEKPAEKL</sequence>
<gene>
    <name evidence="1" type="ORF">CMU51_00030</name>
</gene>
<protein>
    <submittedName>
        <fullName evidence="1">Uncharacterized protein</fullName>
    </submittedName>
</protein>
<reference evidence="1" key="1">
    <citation type="submission" date="2023-02" db="EMBL/GenBank/DDBJ databases">
        <title>Elizabethkingia anophelis draft genomes.</title>
        <authorList>
            <person name="Nicholson A.C."/>
            <person name="Whitney A.M."/>
            <person name="Humrighouse B.W."/>
            <person name="Villarma A."/>
            <person name="Bell M."/>
            <person name="Mcquiston J."/>
        </authorList>
    </citation>
    <scope>NUCLEOTIDE SEQUENCE</scope>
    <source>
        <strain evidence="1">B4955</strain>
    </source>
</reference>
<evidence type="ECO:0000313" key="1">
    <source>
        <dbReference type="EMBL" id="MDV3662449.1"/>
    </source>
</evidence>
<accession>A0AAE4NY58</accession>
<evidence type="ECO:0000313" key="2">
    <source>
        <dbReference type="Proteomes" id="UP001189000"/>
    </source>
</evidence>
<dbReference type="RefSeq" id="WP_035593183.1">
    <property type="nucleotide sequence ID" value="NZ_CCAC010000056.1"/>
</dbReference>
<comment type="caution">
    <text evidence="1">The sequence shown here is derived from an EMBL/GenBank/DDBJ whole genome shotgun (WGS) entry which is preliminary data.</text>
</comment>
<name>A0AAE4NY58_9FLAO</name>
<dbReference type="Proteomes" id="UP001189000">
    <property type="component" value="Unassembled WGS sequence"/>
</dbReference>